<reference evidence="2 3" key="1">
    <citation type="journal article" date="2015" name="Biotechnol. Biofuels">
        <title>Enhanced degradation of softwood versus hardwood by the white-rot fungus Pycnoporus coccineus.</title>
        <authorList>
            <person name="Couturier M."/>
            <person name="Navarro D."/>
            <person name="Chevret D."/>
            <person name="Henrissat B."/>
            <person name="Piumi F."/>
            <person name="Ruiz-Duenas F.J."/>
            <person name="Martinez A.T."/>
            <person name="Grigoriev I.V."/>
            <person name="Riley R."/>
            <person name="Lipzen A."/>
            <person name="Berrin J.G."/>
            <person name="Master E.R."/>
            <person name="Rosso M.N."/>
        </authorList>
    </citation>
    <scope>NUCLEOTIDE SEQUENCE [LARGE SCALE GENOMIC DNA]</scope>
    <source>
        <strain evidence="2 3">BRFM310</strain>
    </source>
</reference>
<feature type="compositionally biased region" description="Basic and acidic residues" evidence="1">
    <location>
        <begin position="201"/>
        <end position="231"/>
    </location>
</feature>
<proteinExistence type="predicted"/>
<gene>
    <name evidence="2" type="ORF">PYCCODRAFT_1453506</name>
</gene>
<evidence type="ECO:0000256" key="1">
    <source>
        <dbReference type="SAM" id="MobiDB-lite"/>
    </source>
</evidence>
<feature type="compositionally biased region" description="Basic and acidic residues" evidence="1">
    <location>
        <begin position="106"/>
        <end position="115"/>
    </location>
</feature>
<feature type="region of interest" description="Disordered" evidence="1">
    <location>
        <begin position="78"/>
        <end position="242"/>
    </location>
</feature>
<evidence type="ECO:0000313" key="2">
    <source>
        <dbReference type="EMBL" id="OSD00046.1"/>
    </source>
</evidence>
<dbReference type="OrthoDB" id="3251271at2759"/>
<dbReference type="STRING" id="1353009.A0A1Y2IFS4"/>
<evidence type="ECO:0000313" key="3">
    <source>
        <dbReference type="Proteomes" id="UP000193067"/>
    </source>
</evidence>
<feature type="compositionally biased region" description="Basic residues" evidence="1">
    <location>
        <begin position="232"/>
        <end position="242"/>
    </location>
</feature>
<dbReference type="Pfam" id="PF10175">
    <property type="entry name" value="MPP6"/>
    <property type="match status" value="1"/>
</dbReference>
<feature type="compositionally biased region" description="Basic and acidic residues" evidence="1">
    <location>
        <begin position="127"/>
        <end position="140"/>
    </location>
</feature>
<protein>
    <submittedName>
        <fullName evidence="2">Uncharacterized protein</fullName>
    </submittedName>
</protein>
<accession>A0A1Y2IFS4</accession>
<dbReference type="Proteomes" id="UP000193067">
    <property type="component" value="Unassembled WGS sequence"/>
</dbReference>
<organism evidence="2 3">
    <name type="scientific">Trametes coccinea (strain BRFM310)</name>
    <name type="common">Pycnoporus coccineus</name>
    <dbReference type="NCBI Taxonomy" id="1353009"/>
    <lineage>
        <taxon>Eukaryota</taxon>
        <taxon>Fungi</taxon>
        <taxon>Dikarya</taxon>
        <taxon>Basidiomycota</taxon>
        <taxon>Agaricomycotina</taxon>
        <taxon>Agaricomycetes</taxon>
        <taxon>Polyporales</taxon>
        <taxon>Polyporaceae</taxon>
        <taxon>Trametes</taxon>
    </lineage>
</organism>
<sequence>MAGKTLSNGTMSLRFMQNAQRAKLQAQVELEQAKIKDDAEWSVSQEVRDAWGIGQSGQSPGSSNDVVHEASYVPFIFQSDVAEPSSSGSQEGDRPRVRGRRTFNAKGEEVIPEDKPEVEEEEAAPASRDEKPRSKFEKRPTSISGFKAPISTQRDGKKSRTKTAQMLIREDVGIRPPTSIQPPLATAKSEEGFLKPAGVDEPARTARKAPSEGRKRDRDQESTSERLGSDGKKRKKKKVSST</sequence>
<keyword evidence="3" id="KW-1185">Reference proteome</keyword>
<dbReference type="EMBL" id="KZ084122">
    <property type="protein sequence ID" value="OSD00046.1"/>
    <property type="molecule type" value="Genomic_DNA"/>
</dbReference>
<name>A0A1Y2IFS4_TRAC3</name>
<dbReference type="AlphaFoldDB" id="A0A1Y2IFS4"/>